<dbReference type="AlphaFoldDB" id="X0WVY5"/>
<dbReference type="PANTHER" id="PTHR32282">
    <property type="entry name" value="BINDING PROTEIN TRANSPEPTIDASE, PUTATIVE-RELATED"/>
    <property type="match status" value="1"/>
</dbReference>
<evidence type="ECO:0000256" key="2">
    <source>
        <dbReference type="SAM" id="Phobius"/>
    </source>
</evidence>
<evidence type="ECO:0000259" key="3">
    <source>
        <dbReference type="Pfam" id="PF00912"/>
    </source>
</evidence>
<evidence type="ECO:0000256" key="1">
    <source>
        <dbReference type="ARBA" id="ARBA00022679"/>
    </source>
</evidence>
<dbReference type="GO" id="GO:0009252">
    <property type="term" value="P:peptidoglycan biosynthetic process"/>
    <property type="evidence" value="ECO:0007669"/>
    <property type="project" value="TreeGrafter"/>
</dbReference>
<evidence type="ECO:0000313" key="4">
    <source>
        <dbReference type="EMBL" id="GAG16916.1"/>
    </source>
</evidence>
<name>X0WVY5_9ZZZZ</name>
<dbReference type="EMBL" id="BARS01032648">
    <property type="protein sequence ID" value="GAG16916.1"/>
    <property type="molecule type" value="Genomic_DNA"/>
</dbReference>
<organism evidence="4">
    <name type="scientific">marine sediment metagenome</name>
    <dbReference type="NCBI Taxonomy" id="412755"/>
    <lineage>
        <taxon>unclassified sequences</taxon>
        <taxon>metagenomes</taxon>
        <taxon>ecological metagenomes</taxon>
    </lineage>
</organism>
<proteinExistence type="predicted"/>
<keyword evidence="2" id="KW-0472">Membrane</keyword>
<dbReference type="InterPro" id="IPR023346">
    <property type="entry name" value="Lysozyme-like_dom_sf"/>
</dbReference>
<feature type="domain" description="Glycosyl transferase family 51" evidence="3">
    <location>
        <begin position="100"/>
        <end position="183"/>
    </location>
</feature>
<feature type="transmembrane region" description="Helical" evidence="2">
    <location>
        <begin position="32"/>
        <end position="55"/>
    </location>
</feature>
<comment type="caution">
    <text evidence="4">The sequence shown here is derived from an EMBL/GenBank/DDBJ whole genome shotgun (WGS) entry which is preliminary data.</text>
</comment>
<dbReference type="GO" id="GO:0030288">
    <property type="term" value="C:outer membrane-bounded periplasmic space"/>
    <property type="evidence" value="ECO:0007669"/>
    <property type="project" value="TreeGrafter"/>
</dbReference>
<dbReference type="Pfam" id="PF00912">
    <property type="entry name" value="Transgly"/>
    <property type="match status" value="1"/>
</dbReference>
<accession>X0WVY5</accession>
<dbReference type="InterPro" id="IPR036950">
    <property type="entry name" value="PBP_transglycosylase"/>
</dbReference>
<dbReference type="Gene3D" id="1.10.3810.10">
    <property type="entry name" value="Biosynthetic peptidoglycan transglycosylase-like"/>
    <property type="match status" value="1"/>
</dbReference>
<protein>
    <recommendedName>
        <fullName evidence="3">Glycosyl transferase family 51 domain-containing protein</fullName>
    </recommendedName>
</protein>
<dbReference type="PANTHER" id="PTHR32282:SF31">
    <property type="entry name" value="PEPTIDOGLYCAN GLYCOSYLTRANSFERASE"/>
    <property type="match status" value="1"/>
</dbReference>
<keyword evidence="2" id="KW-0812">Transmembrane</keyword>
<dbReference type="SUPFAM" id="SSF53955">
    <property type="entry name" value="Lysozyme-like"/>
    <property type="match status" value="1"/>
</dbReference>
<keyword evidence="2" id="KW-1133">Transmembrane helix</keyword>
<keyword evidence="1" id="KW-0808">Transferase</keyword>
<reference evidence="4" key="1">
    <citation type="journal article" date="2014" name="Front. Microbiol.">
        <title>High frequency of phylogenetically diverse reductive dehalogenase-homologous genes in deep subseafloor sedimentary metagenomes.</title>
        <authorList>
            <person name="Kawai M."/>
            <person name="Futagami T."/>
            <person name="Toyoda A."/>
            <person name="Takaki Y."/>
            <person name="Nishi S."/>
            <person name="Hori S."/>
            <person name="Arai W."/>
            <person name="Tsubouchi T."/>
            <person name="Morono Y."/>
            <person name="Uchiyama I."/>
            <person name="Ito T."/>
            <person name="Fujiyama A."/>
            <person name="Inagaki F."/>
            <person name="Takami H."/>
        </authorList>
    </citation>
    <scope>NUCLEOTIDE SEQUENCE</scope>
    <source>
        <strain evidence="4">Expedition CK06-06</strain>
    </source>
</reference>
<feature type="non-terminal residue" evidence="4">
    <location>
        <position position="183"/>
    </location>
</feature>
<dbReference type="GO" id="GO:0008955">
    <property type="term" value="F:peptidoglycan glycosyltransferase activity"/>
    <property type="evidence" value="ECO:0007669"/>
    <property type="project" value="TreeGrafter"/>
</dbReference>
<dbReference type="InterPro" id="IPR050396">
    <property type="entry name" value="Glycosyltr_51/Transpeptidase"/>
</dbReference>
<gene>
    <name evidence="4" type="ORF">S01H1_50659</name>
</gene>
<dbReference type="InterPro" id="IPR001264">
    <property type="entry name" value="Glyco_trans_51"/>
</dbReference>
<sequence>MSKEPAILTMLRRLGGRVRERWGAESGAGLQALLGVIALSGLVWALLLMLAGAAVRSETWDLPSGALLEQVLSSCQIEHMVRNGRGVEHMICPTRRGPSEFADVLKEAVVASEDSRFFSHGAVDLHSAARAAWHSISGDREGGSTITQQLARSLFLKKEDTFRRKLLEAVLAIRIYAVLTRNE</sequence>